<dbReference type="EMBL" id="SRYA01000135">
    <property type="protein sequence ID" value="TGY86942.1"/>
    <property type="molecule type" value="Genomic_DNA"/>
</dbReference>
<evidence type="ECO:0000313" key="2">
    <source>
        <dbReference type="Proteomes" id="UP000304953"/>
    </source>
</evidence>
<name>A0AC61RM36_9FIRM</name>
<gene>
    <name evidence="1" type="ORF">E5329_27625</name>
</gene>
<evidence type="ECO:0000313" key="1">
    <source>
        <dbReference type="EMBL" id="TGY86942.1"/>
    </source>
</evidence>
<comment type="caution">
    <text evidence="1">The sequence shown here is derived from an EMBL/GenBank/DDBJ whole genome shotgun (WGS) entry which is preliminary data.</text>
</comment>
<keyword evidence="2" id="KW-1185">Reference proteome</keyword>
<protein>
    <submittedName>
        <fullName evidence="1">Thioredoxin domain-containing protein</fullName>
    </submittedName>
</protein>
<sequence>MIKLRNHLKNQTSPYLLQHARHPIEWYPWCEEAFERAKKEDKPIFLSIGYSTCHWCHVMAHENFEDEEVAKELNQNYISIKVDREERPDIDSIYMTACVMFTGSGGWPASLFLTPDQKPFYAGTYFPKESAYGQIGFLDLLRALSKRWSQDRQNLIESAEELSGQLNKEQKTEKSKLSWQHLSLQAVRRFKVSFDEVNGGFGDAPKFPMAHNLMFLMEYYRVNRDRRALEMAEKTLVQMYRGGLFDHIGGGFSRYSTDPYFLVPHFEKMLYDNALLLMAYTQAYSITGKEIYREVVRKTAQYIQREMTDPYGGFYSAQDADSQGEEGKYYVFACEELTSLLGASAGRKFNEYFNITKEGNFEGNSIPNRLKDTGTEEMLQICGMEDEYSHTEPERLLPKVYAYRKQRYQLFLDDKILTSWNGLMIGAFARMYRIFGQDGYLSQAKAACEFLEKQRKEADSLFVSCRRGHCQGKGFLEDYAFYGFGLIELYGASLEPKYLEMAEGYCQKAWELFADQEKGGYFLYGTENESLIASQKETYDGAVPSGNSVMAYNLVKLWQITGKEGWREQAVRQLNFLSFFAEKYPEGQSFSLLAALLYQNPPEHIVGVLKEEKDLKRLQKMYGKEADLVALWEESEEYERINNRATLYICREGSCRPPVNL</sequence>
<dbReference type="Proteomes" id="UP000304953">
    <property type="component" value="Unassembled WGS sequence"/>
</dbReference>
<accession>A0AC61RM36</accession>
<reference evidence="1" key="1">
    <citation type="submission" date="2019-04" db="EMBL/GenBank/DDBJ databases">
        <title>Microbes associate with the intestines of laboratory mice.</title>
        <authorList>
            <person name="Navarre W."/>
            <person name="Wong E."/>
            <person name="Huang K."/>
            <person name="Tropini C."/>
            <person name="Ng K."/>
            <person name="Yu B."/>
        </authorList>
    </citation>
    <scope>NUCLEOTIDE SEQUENCE</scope>
    <source>
        <strain evidence="1">NM01_1-7b</strain>
    </source>
</reference>
<organism evidence="1 2">
    <name type="scientific">Petralouisia muris</name>
    <dbReference type="NCBI Taxonomy" id="3032872"/>
    <lineage>
        <taxon>Bacteria</taxon>
        <taxon>Bacillati</taxon>
        <taxon>Bacillota</taxon>
        <taxon>Clostridia</taxon>
        <taxon>Lachnospirales</taxon>
        <taxon>Lachnospiraceae</taxon>
        <taxon>Petralouisia</taxon>
    </lineage>
</organism>
<proteinExistence type="predicted"/>